<evidence type="ECO:0000313" key="2">
    <source>
        <dbReference type="EMBL" id="QNO58246.1"/>
    </source>
</evidence>
<keyword evidence="1" id="KW-1133">Transmembrane helix</keyword>
<dbReference type="EMBL" id="MT631717">
    <property type="protein sequence ID" value="QNO58246.1"/>
    <property type="molecule type" value="Genomic_DNA"/>
</dbReference>
<proteinExistence type="predicted"/>
<dbReference type="InterPro" id="IPR029032">
    <property type="entry name" value="AhpD-like"/>
</dbReference>
<keyword evidence="1" id="KW-0472">Membrane</keyword>
<organism evidence="2">
    <name type="scientific">Candidatus Methanophaga sp. ANME-1 ERB7</name>
    <dbReference type="NCBI Taxonomy" id="2759913"/>
    <lineage>
        <taxon>Archaea</taxon>
        <taxon>Methanobacteriati</taxon>
        <taxon>Methanobacteriota</taxon>
        <taxon>Stenosarchaea group</taxon>
        <taxon>Methanomicrobia</taxon>
        <taxon>Candidatus Methanophagales</taxon>
        <taxon>Candidatus Methanophagaceae</taxon>
        <taxon>Candidatus Methanophaga</taxon>
    </lineage>
</organism>
<protein>
    <submittedName>
        <fullName evidence="2">Uncharacterized protein</fullName>
    </submittedName>
</protein>
<dbReference type="SUPFAM" id="SSF69118">
    <property type="entry name" value="AhpD-like"/>
    <property type="match status" value="1"/>
</dbReference>
<reference evidence="2" key="1">
    <citation type="submission" date="2020-06" db="EMBL/GenBank/DDBJ databases">
        <title>Unique genomic features of the anaerobic methanotrophic archaea.</title>
        <authorList>
            <person name="Chadwick G.L."/>
            <person name="Skennerton C.T."/>
            <person name="Laso-Perez R."/>
            <person name="Leu A.O."/>
            <person name="Speth D.R."/>
            <person name="Yu H."/>
            <person name="Morgan-Lang C."/>
            <person name="Hatzenpichler R."/>
            <person name="Goudeau D."/>
            <person name="Malmstrom R."/>
            <person name="Brazelton W.J."/>
            <person name="Woyke T."/>
            <person name="Hallam S.J."/>
            <person name="Tyson G.W."/>
            <person name="Wegener G."/>
            <person name="Boetius A."/>
            <person name="Orphan V."/>
        </authorList>
    </citation>
    <scope>NUCLEOTIDE SEQUENCE</scope>
</reference>
<dbReference type="AlphaFoldDB" id="A0A7G9ZDB2"/>
<keyword evidence="1" id="KW-0812">Transmembrane</keyword>
<gene>
    <name evidence="2" type="ORF">DKLEMCON_00028</name>
</gene>
<dbReference type="Gene3D" id="1.20.1290.10">
    <property type="entry name" value="AhpD-like"/>
    <property type="match status" value="1"/>
</dbReference>
<name>A0A7G9ZDB2_9EURY</name>
<feature type="transmembrane region" description="Helical" evidence="1">
    <location>
        <begin position="177"/>
        <end position="196"/>
    </location>
</feature>
<accession>A0A7G9ZDB2</accession>
<evidence type="ECO:0000256" key="1">
    <source>
        <dbReference type="SAM" id="Phobius"/>
    </source>
</evidence>
<sequence>MTEEWKSKKESFDVLDGRVEAGDFLPVVLKRAEKVAIGEGLCVVQSFEPVPLYSTLVDLGFEYQTDKVSDNEYRVYFFRTASKEASTGKTLHPAALVNYGKADKALGKIAAQFWQLTWKKDNPAIDIKTKYLLSLANAVGAGRLRQATRELVKAYSVGVTVAELDELFTLFVWNQGFGTFASVISPSALFAAYLWIKEQEKKGKSRGEVMKELLDKFGEKNPEVGVFYGSER</sequence>